<gene>
    <name evidence="1" type="ORF">QNI19_03520</name>
</gene>
<reference evidence="1 2" key="1">
    <citation type="submission" date="2023-05" db="EMBL/GenBank/DDBJ databases">
        <authorList>
            <person name="Zhang X."/>
        </authorList>
    </citation>
    <scope>NUCLEOTIDE SEQUENCE [LARGE SCALE GENOMIC DNA]</scope>
    <source>
        <strain evidence="1 2">DM2B3-1</strain>
    </source>
</reference>
<dbReference type="Proteomes" id="UP001228581">
    <property type="component" value="Unassembled WGS sequence"/>
</dbReference>
<organism evidence="1 2">
    <name type="scientific">Xanthocytophaga flava</name>
    <dbReference type="NCBI Taxonomy" id="3048013"/>
    <lineage>
        <taxon>Bacteria</taxon>
        <taxon>Pseudomonadati</taxon>
        <taxon>Bacteroidota</taxon>
        <taxon>Cytophagia</taxon>
        <taxon>Cytophagales</taxon>
        <taxon>Rhodocytophagaceae</taxon>
        <taxon>Xanthocytophaga</taxon>
    </lineage>
</organism>
<sequence>MERLKAFVLRDNLLSRNKHSSICQKCLTEGHQERISFQEESDEVFFQKNRERKSIRTEEARKKENNFFGEEKK</sequence>
<comment type="caution">
    <text evidence="1">The sequence shown here is derived from an EMBL/GenBank/DDBJ whole genome shotgun (WGS) entry which is preliminary data.</text>
</comment>
<name>A0ABT7CE25_9BACT</name>
<dbReference type="EMBL" id="JASJOT010000001">
    <property type="protein sequence ID" value="MDJ1491987.1"/>
    <property type="molecule type" value="Genomic_DNA"/>
</dbReference>
<evidence type="ECO:0000313" key="1">
    <source>
        <dbReference type="EMBL" id="MDJ1491987.1"/>
    </source>
</evidence>
<accession>A0ABT7CE25</accession>
<keyword evidence="2" id="KW-1185">Reference proteome</keyword>
<proteinExistence type="predicted"/>
<evidence type="ECO:0000313" key="2">
    <source>
        <dbReference type="Proteomes" id="UP001228581"/>
    </source>
</evidence>
<protein>
    <submittedName>
        <fullName evidence="1">Uncharacterized protein</fullName>
    </submittedName>
</protein>